<dbReference type="SMART" id="SM00354">
    <property type="entry name" value="HTH_LACI"/>
    <property type="match status" value="1"/>
</dbReference>
<dbReference type="InterPro" id="IPR028082">
    <property type="entry name" value="Peripla_BP_I"/>
</dbReference>
<dbReference type="SUPFAM" id="SSF47413">
    <property type="entry name" value="lambda repressor-like DNA-binding domains"/>
    <property type="match status" value="1"/>
</dbReference>
<dbReference type="CDD" id="cd01392">
    <property type="entry name" value="HTH_LacI"/>
    <property type="match status" value="1"/>
</dbReference>
<evidence type="ECO:0000313" key="6">
    <source>
        <dbReference type="Proteomes" id="UP000238312"/>
    </source>
</evidence>
<evidence type="ECO:0000256" key="1">
    <source>
        <dbReference type="ARBA" id="ARBA00023015"/>
    </source>
</evidence>
<evidence type="ECO:0000259" key="4">
    <source>
        <dbReference type="PROSITE" id="PS50932"/>
    </source>
</evidence>
<gene>
    <name evidence="5" type="ORF">B0I32_113281</name>
</gene>
<dbReference type="SUPFAM" id="SSF53822">
    <property type="entry name" value="Periplasmic binding protein-like I"/>
    <property type="match status" value="1"/>
</dbReference>
<evidence type="ECO:0000256" key="3">
    <source>
        <dbReference type="ARBA" id="ARBA00023163"/>
    </source>
</evidence>
<dbReference type="Gene3D" id="3.40.50.2300">
    <property type="match status" value="2"/>
</dbReference>
<organism evidence="5 6">
    <name type="scientific">Nonomuraea fuscirosea</name>
    <dbReference type="NCBI Taxonomy" id="1291556"/>
    <lineage>
        <taxon>Bacteria</taxon>
        <taxon>Bacillati</taxon>
        <taxon>Actinomycetota</taxon>
        <taxon>Actinomycetes</taxon>
        <taxon>Streptosporangiales</taxon>
        <taxon>Streptosporangiaceae</taxon>
        <taxon>Nonomuraea</taxon>
    </lineage>
</organism>
<dbReference type="Pfam" id="PF00356">
    <property type="entry name" value="LacI"/>
    <property type="match status" value="1"/>
</dbReference>
<keyword evidence="1" id="KW-0805">Transcription regulation</keyword>
<dbReference type="InterPro" id="IPR046335">
    <property type="entry name" value="LacI/GalR-like_sensor"/>
</dbReference>
<name>A0A2T0MUE4_9ACTN</name>
<dbReference type="PANTHER" id="PTHR30146:SF153">
    <property type="entry name" value="LACTOSE OPERON REPRESSOR"/>
    <property type="match status" value="1"/>
</dbReference>
<dbReference type="PANTHER" id="PTHR30146">
    <property type="entry name" value="LACI-RELATED TRANSCRIPTIONAL REPRESSOR"/>
    <property type="match status" value="1"/>
</dbReference>
<dbReference type="PRINTS" id="PR00036">
    <property type="entry name" value="HTHLACI"/>
</dbReference>
<dbReference type="InterPro" id="IPR000843">
    <property type="entry name" value="HTH_LacI"/>
</dbReference>
<dbReference type="Proteomes" id="UP000238312">
    <property type="component" value="Unassembled WGS sequence"/>
</dbReference>
<feature type="domain" description="HTH lacI-type" evidence="4">
    <location>
        <begin position="46"/>
        <end position="94"/>
    </location>
</feature>
<dbReference type="GO" id="GO:0003700">
    <property type="term" value="F:DNA-binding transcription factor activity"/>
    <property type="evidence" value="ECO:0007669"/>
    <property type="project" value="TreeGrafter"/>
</dbReference>
<proteinExistence type="predicted"/>
<keyword evidence="3" id="KW-0804">Transcription</keyword>
<evidence type="ECO:0000256" key="2">
    <source>
        <dbReference type="ARBA" id="ARBA00023125"/>
    </source>
</evidence>
<dbReference type="InterPro" id="IPR010982">
    <property type="entry name" value="Lambda_DNA-bd_dom_sf"/>
</dbReference>
<protein>
    <submittedName>
        <fullName evidence="5">LacI family transcriptional regulator</fullName>
    </submittedName>
</protein>
<dbReference type="AlphaFoldDB" id="A0A2T0MUE4"/>
<sequence length="383" mass="40276">MSPLRRVNGVTNGNRWSEARMIGFEIISEPGEGNVVVRGRGRSDRATLADVARLAGVSPTTASKVLNGRSDVGAKTRELVLGVMAEIGYKPTAARHEQPRERTLLTVLDIVESRYAGTVLQGILMAATSARAELLLRLPPGEPISMSRPAAGAWIGEQQASGVVGLIALAVAVPDSVLDAAEDLQLPVVTIDPIDTTESRLVSIGSTNWAGGRSATEHVIKFGHRRIGWIGGPIGSAPSIERFHGYQAALDSAGLAPDRALIRHEAFSVEAGRRHARDLLTSGERPTAIVAGNDEIAVGVLAAAKELGVSVPGELSVTGFDDTPQTEWTTPRLTSVRQPLEGMGRMAVETILGMADGVQPASRHLQLATTLSVRDSTGPAPAS</sequence>
<dbReference type="Gene3D" id="1.10.260.40">
    <property type="entry name" value="lambda repressor-like DNA-binding domains"/>
    <property type="match status" value="1"/>
</dbReference>
<evidence type="ECO:0000313" key="5">
    <source>
        <dbReference type="EMBL" id="PRX62327.1"/>
    </source>
</evidence>
<dbReference type="GO" id="GO:0000976">
    <property type="term" value="F:transcription cis-regulatory region binding"/>
    <property type="evidence" value="ECO:0007669"/>
    <property type="project" value="TreeGrafter"/>
</dbReference>
<comment type="caution">
    <text evidence="5">The sequence shown here is derived from an EMBL/GenBank/DDBJ whole genome shotgun (WGS) entry which is preliminary data.</text>
</comment>
<dbReference type="EMBL" id="PVNG01000013">
    <property type="protein sequence ID" value="PRX62327.1"/>
    <property type="molecule type" value="Genomic_DNA"/>
</dbReference>
<dbReference type="PROSITE" id="PS00356">
    <property type="entry name" value="HTH_LACI_1"/>
    <property type="match status" value="1"/>
</dbReference>
<reference evidence="5 6" key="1">
    <citation type="submission" date="2018-03" db="EMBL/GenBank/DDBJ databases">
        <title>Genomic Encyclopedia of Type Strains, Phase III (KMG-III): the genomes of soil and plant-associated and newly described type strains.</title>
        <authorList>
            <person name="Whitman W."/>
        </authorList>
    </citation>
    <scope>NUCLEOTIDE SEQUENCE [LARGE SCALE GENOMIC DNA]</scope>
    <source>
        <strain evidence="5 6">CGMCC 4.7104</strain>
    </source>
</reference>
<keyword evidence="2" id="KW-0238">DNA-binding</keyword>
<accession>A0A2T0MUE4</accession>
<dbReference type="Pfam" id="PF13377">
    <property type="entry name" value="Peripla_BP_3"/>
    <property type="match status" value="1"/>
</dbReference>
<keyword evidence="6" id="KW-1185">Reference proteome</keyword>
<dbReference type="PROSITE" id="PS50932">
    <property type="entry name" value="HTH_LACI_2"/>
    <property type="match status" value="1"/>
</dbReference>